<evidence type="ECO:0000313" key="2">
    <source>
        <dbReference type="Proteomes" id="UP001219355"/>
    </source>
</evidence>
<dbReference type="AlphaFoldDB" id="A0AAF0DAK3"/>
<protein>
    <submittedName>
        <fullName evidence="1">Uncharacterized protein</fullName>
    </submittedName>
</protein>
<evidence type="ECO:0000313" key="1">
    <source>
        <dbReference type="EMBL" id="WEW54690.1"/>
    </source>
</evidence>
<keyword evidence="2" id="KW-1185">Reference proteome</keyword>
<organism evidence="1 2">
    <name type="scientific">Emydomyces testavorans</name>
    <dbReference type="NCBI Taxonomy" id="2070801"/>
    <lineage>
        <taxon>Eukaryota</taxon>
        <taxon>Fungi</taxon>
        <taxon>Dikarya</taxon>
        <taxon>Ascomycota</taxon>
        <taxon>Pezizomycotina</taxon>
        <taxon>Eurotiomycetes</taxon>
        <taxon>Eurotiomycetidae</taxon>
        <taxon>Onygenales</taxon>
        <taxon>Nannizziopsiaceae</taxon>
        <taxon>Emydomyces</taxon>
    </lineage>
</organism>
<proteinExistence type="predicted"/>
<gene>
    <name evidence="1" type="ORF">PRK78_000112</name>
</gene>
<accession>A0AAF0DAK3</accession>
<name>A0AAF0DAK3_9EURO</name>
<dbReference type="Proteomes" id="UP001219355">
    <property type="component" value="Chromosome 1"/>
</dbReference>
<sequence>MNRKRETYHHLRRLFNCLNSLEHIYLTDQELRDFGIKLLPLNLNGDNNRTGGGEIQYFVPLALEKLKSLPQAEFDLAPFEPGHGLTYGSGLLNTFRRHLGQELPRHLWRSPTEDSLSMFCQWESTLLSFNITRDGIVKNPMSPDDYYWTRCWEFTTDNPSYPHLIVMSAHNLHPGKSEERKISRGELIILLRMIMTRIEDPSLEKHEIYPVLMVTAFDYKIRIMQAYFDGQLHLQLGPFIDLERYSEDKKDLILSWIMNEPAGNTRKPTEAILSRSVKAVAAGDSP</sequence>
<dbReference type="EMBL" id="CP120627">
    <property type="protein sequence ID" value="WEW54690.1"/>
    <property type="molecule type" value="Genomic_DNA"/>
</dbReference>
<reference evidence="1" key="1">
    <citation type="submission" date="2023-03" db="EMBL/GenBank/DDBJ databases">
        <title>Emydomyces testavorans Genome Sequence.</title>
        <authorList>
            <person name="Hoyer L."/>
        </authorList>
    </citation>
    <scope>NUCLEOTIDE SEQUENCE</scope>
    <source>
        <strain evidence="1">16-2883</strain>
    </source>
</reference>